<dbReference type="RefSeq" id="WP_133736286.1">
    <property type="nucleotide sequence ID" value="NZ_SOAX01000004.1"/>
</dbReference>
<dbReference type="EMBL" id="SOAX01000004">
    <property type="protein sequence ID" value="TDT40275.1"/>
    <property type="molecule type" value="Genomic_DNA"/>
</dbReference>
<feature type="transmembrane region" description="Helical" evidence="1">
    <location>
        <begin position="12"/>
        <end position="32"/>
    </location>
</feature>
<evidence type="ECO:0000313" key="3">
    <source>
        <dbReference type="Proteomes" id="UP000295830"/>
    </source>
</evidence>
<name>A0A4R7JQR9_9GAMM</name>
<dbReference type="Proteomes" id="UP000295830">
    <property type="component" value="Unassembled WGS sequence"/>
</dbReference>
<accession>A0A4R7JQR9</accession>
<gene>
    <name evidence="2" type="ORF">DES49_2041</name>
</gene>
<dbReference type="PROSITE" id="PS51257">
    <property type="entry name" value="PROKAR_LIPOPROTEIN"/>
    <property type="match status" value="1"/>
</dbReference>
<keyword evidence="3" id="KW-1185">Reference proteome</keyword>
<keyword evidence="1" id="KW-0812">Transmembrane</keyword>
<evidence type="ECO:0008006" key="4">
    <source>
        <dbReference type="Google" id="ProtNLM"/>
    </source>
</evidence>
<organism evidence="2 3">
    <name type="scientific">Halospina denitrificans</name>
    <dbReference type="NCBI Taxonomy" id="332522"/>
    <lineage>
        <taxon>Bacteria</taxon>
        <taxon>Pseudomonadati</taxon>
        <taxon>Pseudomonadota</taxon>
        <taxon>Gammaproteobacteria</taxon>
        <taxon>Halospina</taxon>
    </lineage>
</organism>
<dbReference type="AlphaFoldDB" id="A0A4R7JQR9"/>
<comment type="caution">
    <text evidence="2">The sequence shown here is derived from an EMBL/GenBank/DDBJ whole genome shotgun (WGS) entry which is preliminary data.</text>
</comment>
<keyword evidence="1" id="KW-0472">Membrane</keyword>
<evidence type="ECO:0000313" key="2">
    <source>
        <dbReference type="EMBL" id="TDT40275.1"/>
    </source>
</evidence>
<keyword evidence="1" id="KW-1133">Transmembrane helix</keyword>
<evidence type="ECO:0000256" key="1">
    <source>
        <dbReference type="SAM" id="Phobius"/>
    </source>
</evidence>
<proteinExistence type="predicted"/>
<dbReference type="OrthoDB" id="9929645at2"/>
<reference evidence="2 3" key="1">
    <citation type="submission" date="2019-03" db="EMBL/GenBank/DDBJ databases">
        <title>Genomic Encyclopedia of Type Strains, Phase IV (KMG-IV): sequencing the most valuable type-strain genomes for metagenomic binning, comparative biology and taxonomic classification.</title>
        <authorList>
            <person name="Goeker M."/>
        </authorList>
    </citation>
    <scope>NUCLEOTIDE SEQUENCE [LARGE SCALE GENOMIC DNA]</scope>
    <source>
        <strain evidence="2 3">DSM 15505</strain>
    </source>
</reference>
<sequence length="161" mass="17639">MNDSIRTLRLRTVSMLCMMVLLLSGCAGALVLHNSENQLQAGEFVLGGRGYLSEPRSEPLVYFRYTKAEVEAEWGEPDAIFHEAGKEQWLYKRGLAWYTLMPVFAVPIPLGVPVGSMNATLAFSGNRVVSATERVGDMSGGLCGFFPMAHPARTEFGCIGF</sequence>
<protein>
    <recommendedName>
        <fullName evidence="4">Lipoprotein</fullName>
    </recommendedName>
</protein>